<keyword evidence="3" id="KW-1185">Reference proteome</keyword>
<evidence type="ECO:0000313" key="2">
    <source>
        <dbReference type="EMBL" id="KAK3602754.1"/>
    </source>
</evidence>
<reference evidence="2" key="3">
    <citation type="submission" date="2023-05" db="EMBL/GenBank/DDBJ databases">
        <authorList>
            <person name="Smith C.H."/>
        </authorList>
    </citation>
    <scope>NUCLEOTIDE SEQUENCE</scope>
    <source>
        <strain evidence="2">CHS0354</strain>
        <tissue evidence="2">Mantle</tissue>
    </source>
</reference>
<dbReference type="AlphaFoldDB" id="A0AAE0T2W3"/>
<evidence type="ECO:0000313" key="3">
    <source>
        <dbReference type="Proteomes" id="UP001195483"/>
    </source>
</evidence>
<protein>
    <submittedName>
        <fullName evidence="2">Uncharacterized protein</fullName>
    </submittedName>
</protein>
<feature type="signal peptide" evidence="1">
    <location>
        <begin position="1"/>
        <end position="18"/>
    </location>
</feature>
<comment type="caution">
    <text evidence="2">The sequence shown here is derived from an EMBL/GenBank/DDBJ whole genome shotgun (WGS) entry which is preliminary data.</text>
</comment>
<gene>
    <name evidence="2" type="ORF">CHS0354_027752</name>
</gene>
<dbReference type="Proteomes" id="UP001195483">
    <property type="component" value="Unassembled WGS sequence"/>
</dbReference>
<keyword evidence="1" id="KW-0732">Signal</keyword>
<name>A0AAE0T2W3_9BIVA</name>
<proteinExistence type="predicted"/>
<sequence>MRGFITIAIVIFLVGAQASLTTTFEEETEYERDSIGEESDVGTNDNDEVATEIFADDTPSTFDMLQNVIDINDQPLQDFKDVEGCSNNTCIMCIGFLCFKLVYKSNTGLFEFVVGIATVQITLVGIVPAAPFGCCELSSFYQTCMLAQNIRSNDSYICANVTLVASRAPYNFPNVCMKK</sequence>
<feature type="chain" id="PRO_5042063678" evidence="1">
    <location>
        <begin position="19"/>
        <end position="179"/>
    </location>
</feature>
<organism evidence="2 3">
    <name type="scientific">Potamilus streckersoni</name>
    <dbReference type="NCBI Taxonomy" id="2493646"/>
    <lineage>
        <taxon>Eukaryota</taxon>
        <taxon>Metazoa</taxon>
        <taxon>Spiralia</taxon>
        <taxon>Lophotrochozoa</taxon>
        <taxon>Mollusca</taxon>
        <taxon>Bivalvia</taxon>
        <taxon>Autobranchia</taxon>
        <taxon>Heteroconchia</taxon>
        <taxon>Palaeoheterodonta</taxon>
        <taxon>Unionida</taxon>
        <taxon>Unionoidea</taxon>
        <taxon>Unionidae</taxon>
        <taxon>Ambleminae</taxon>
        <taxon>Lampsilini</taxon>
        <taxon>Potamilus</taxon>
    </lineage>
</organism>
<reference evidence="2" key="2">
    <citation type="journal article" date="2021" name="Genome Biol. Evol.">
        <title>Developing a high-quality reference genome for a parasitic bivalve with doubly uniparental inheritance (Bivalvia: Unionida).</title>
        <authorList>
            <person name="Smith C.H."/>
        </authorList>
    </citation>
    <scope>NUCLEOTIDE SEQUENCE</scope>
    <source>
        <strain evidence="2">CHS0354</strain>
        <tissue evidence="2">Mantle</tissue>
    </source>
</reference>
<evidence type="ECO:0000256" key="1">
    <source>
        <dbReference type="SAM" id="SignalP"/>
    </source>
</evidence>
<dbReference type="EMBL" id="JAEAOA010001682">
    <property type="protein sequence ID" value="KAK3602754.1"/>
    <property type="molecule type" value="Genomic_DNA"/>
</dbReference>
<accession>A0AAE0T2W3</accession>
<reference evidence="2" key="1">
    <citation type="journal article" date="2021" name="Genome Biol. Evol.">
        <title>A High-Quality Reference Genome for a Parasitic Bivalve with Doubly Uniparental Inheritance (Bivalvia: Unionida).</title>
        <authorList>
            <person name="Smith C.H."/>
        </authorList>
    </citation>
    <scope>NUCLEOTIDE SEQUENCE</scope>
    <source>
        <strain evidence="2">CHS0354</strain>
    </source>
</reference>